<comment type="caution">
    <text evidence="11">The sequence shown here is derived from an EMBL/GenBank/DDBJ whole genome shotgun (WGS) entry which is preliminary data.</text>
</comment>
<dbReference type="GO" id="GO:0071978">
    <property type="term" value="P:bacterial-type flagellum-dependent swarming motility"/>
    <property type="evidence" value="ECO:0007669"/>
    <property type="project" value="TreeGrafter"/>
</dbReference>
<gene>
    <name evidence="11" type="ORF">EDI28_00295</name>
</gene>
<dbReference type="Pfam" id="PF07559">
    <property type="entry name" value="FlgE_D2"/>
    <property type="match status" value="1"/>
</dbReference>
<protein>
    <recommendedName>
        <fullName evidence="3 5">Flagellar hook protein FlgE</fullName>
    </recommendedName>
</protein>
<dbReference type="Pfam" id="PF22692">
    <property type="entry name" value="LlgE_F_G_D1"/>
    <property type="match status" value="1"/>
</dbReference>
<evidence type="ECO:0000259" key="7">
    <source>
        <dbReference type="Pfam" id="PF00460"/>
    </source>
</evidence>
<dbReference type="OrthoDB" id="8578401at2"/>
<dbReference type="PANTHER" id="PTHR30435">
    <property type="entry name" value="FLAGELLAR PROTEIN"/>
    <property type="match status" value="1"/>
</dbReference>
<evidence type="ECO:0000256" key="4">
    <source>
        <dbReference type="ARBA" id="ARBA00023143"/>
    </source>
</evidence>
<dbReference type="Pfam" id="PF00460">
    <property type="entry name" value="Flg_bb_rod"/>
    <property type="match status" value="1"/>
</dbReference>
<dbReference type="PROSITE" id="PS00588">
    <property type="entry name" value="FLAGELLA_BB_ROD"/>
    <property type="match status" value="1"/>
</dbReference>
<keyword evidence="11" id="KW-0969">Cilium</keyword>
<evidence type="ECO:0000259" key="9">
    <source>
        <dbReference type="Pfam" id="PF07559"/>
    </source>
</evidence>
<dbReference type="NCBIfam" id="TIGR03506">
    <property type="entry name" value="FlgEFG_subfam"/>
    <property type="match status" value="1"/>
</dbReference>
<proteinExistence type="inferred from homology"/>
<feature type="domain" description="Flagellar basal body rod protein N-terminal" evidence="7">
    <location>
        <begin position="4"/>
        <end position="33"/>
    </location>
</feature>
<dbReference type="SUPFAM" id="SSF117143">
    <property type="entry name" value="Flagellar hook protein flgE"/>
    <property type="match status" value="1"/>
</dbReference>
<keyword evidence="4 5" id="KW-0975">Bacterial flagellum</keyword>
<organism evidence="11 12">
    <name type="scientific">Photobacterium chitinilyticum</name>
    <dbReference type="NCBI Taxonomy" id="2485123"/>
    <lineage>
        <taxon>Bacteria</taxon>
        <taxon>Pseudomonadati</taxon>
        <taxon>Pseudomonadota</taxon>
        <taxon>Gammaproteobacteria</taxon>
        <taxon>Vibrionales</taxon>
        <taxon>Vibrionaceae</taxon>
        <taxon>Photobacterium</taxon>
    </lineage>
</organism>
<keyword evidence="11" id="KW-0966">Cell projection</keyword>
<dbReference type="PANTHER" id="PTHR30435:SF1">
    <property type="entry name" value="FLAGELLAR HOOK PROTEIN FLGE"/>
    <property type="match status" value="1"/>
</dbReference>
<dbReference type="AlphaFoldDB" id="A0A444JU62"/>
<dbReference type="Gene3D" id="2.60.98.20">
    <property type="entry name" value="Flagellar hook protein FlgE"/>
    <property type="match status" value="1"/>
</dbReference>
<feature type="region of interest" description="Disordered" evidence="6">
    <location>
        <begin position="274"/>
        <end position="298"/>
    </location>
</feature>
<evidence type="ECO:0000313" key="11">
    <source>
        <dbReference type="EMBL" id="RWX56528.1"/>
    </source>
</evidence>
<comment type="function">
    <text evidence="5">A flexible structure which links the flagellar filament to the drive apparatus in the basal body.</text>
</comment>
<dbReference type="GO" id="GO:0009424">
    <property type="term" value="C:bacterial-type flagellum hook"/>
    <property type="evidence" value="ECO:0007669"/>
    <property type="project" value="TreeGrafter"/>
</dbReference>
<comment type="subcellular location">
    <subcellularLocation>
        <location evidence="1 5">Bacterial flagellum basal body</location>
    </subcellularLocation>
</comment>
<evidence type="ECO:0000259" key="8">
    <source>
        <dbReference type="Pfam" id="PF06429"/>
    </source>
</evidence>
<dbReference type="GO" id="GO:0009425">
    <property type="term" value="C:bacterial-type flagellum basal body"/>
    <property type="evidence" value="ECO:0007669"/>
    <property type="project" value="UniProtKB-SubCell"/>
</dbReference>
<dbReference type="InterPro" id="IPR011491">
    <property type="entry name" value="FlgE_D2"/>
</dbReference>
<dbReference type="InterPro" id="IPR010930">
    <property type="entry name" value="Flg_bb/hook_C_dom"/>
</dbReference>
<reference evidence="11 12" key="1">
    <citation type="submission" date="2018-11" db="EMBL/GenBank/DDBJ databases">
        <title>Photobacterium sp. BEI247 sp. nov., a marine bacterium isolated from Yongle Blue Hole in the South China Sea.</title>
        <authorList>
            <person name="Wang X."/>
        </authorList>
    </citation>
    <scope>NUCLEOTIDE SEQUENCE [LARGE SCALE GENOMIC DNA]</scope>
    <source>
        <strain evidence="12">BEI247</strain>
    </source>
</reference>
<keyword evidence="11" id="KW-0282">Flagellum</keyword>
<comment type="similarity">
    <text evidence="2 5">Belongs to the flagella basal body rod proteins family.</text>
</comment>
<evidence type="ECO:0000256" key="3">
    <source>
        <dbReference type="ARBA" id="ARBA00019015"/>
    </source>
</evidence>
<dbReference type="InterPro" id="IPR037925">
    <property type="entry name" value="FlgE/F/G-like"/>
</dbReference>
<feature type="domain" description="Flagellar basal-body/hook protein C-terminal" evidence="8">
    <location>
        <begin position="437"/>
        <end position="481"/>
    </location>
</feature>
<evidence type="ECO:0000256" key="2">
    <source>
        <dbReference type="ARBA" id="ARBA00009677"/>
    </source>
</evidence>
<dbReference type="InterPro" id="IPR001444">
    <property type="entry name" value="Flag_bb_rod_N"/>
</dbReference>
<evidence type="ECO:0000313" key="12">
    <source>
        <dbReference type="Proteomes" id="UP000287563"/>
    </source>
</evidence>
<dbReference type="InterPro" id="IPR053967">
    <property type="entry name" value="LlgE_F_G-like_D1"/>
</dbReference>
<dbReference type="GO" id="GO:0005829">
    <property type="term" value="C:cytosol"/>
    <property type="evidence" value="ECO:0007669"/>
    <property type="project" value="TreeGrafter"/>
</dbReference>
<feature type="domain" description="Flagellar hook protein FlgE/F/G-like D1" evidence="10">
    <location>
        <begin position="84"/>
        <end position="145"/>
    </location>
</feature>
<evidence type="ECO:0000256" key="6">
    <source>
        <dbReference type="SAM" id="MobiDB-lite"/>
    </source>
</evidence>
<dbReference type="Pfam" id="PF06429">
    <property type="entry name" value="Flg_bbr_C"/>
    <property type="match status" value="1"/>
</dbReference>
<evidence type="ECO:0000256" key="5">
    <source>
        <dbReference type="RuleBase" id="RU362116"/>
    </source>
</evidence>
<evidence type="ECO:0000256" key="1">
    <source>
        <dbReference type="ARBA" id="ARBA00004117"/>
    </source>
</evidence>
<dbReference type="EMBL" id="RJLM01000001">
    <property type="protein sequence ID" value="RWX56528.1"/>
    <property type="molecule type" value="Genomic_DNA"/>
</dbReference>
<accession>A0A444JU62</accession>
<dbReference type="InterPro" id="IPR037058">
    <property type="entry name" value="Falgellar_hook_FlgE_sf"/>
</dbReference>
<feature type="domain" description="Flagellar hook protein FlgE D2" evidence="9">
    <location>
        <begin position="166"/>
        <end position="362"/>
    </location>
</feature>
<sequence length="482" mass="50951">MGFNISLSGIGASQKDLNTTSNNIANSNTYGFKESRAEFGDVYSSSVFSNAKTTTGGGVQTSVVAQQFHEGSSIYTNNPMDLRISGSGFFAVAEDKLQPQNNSLTRNGAFHLNKDNNIVNSEGQYLLGYKVDQETDQVTSYESQSMKVPDQFGQPKESENIDIGVNLPASAEAKNPGNFDFNEASTYNKSTSLTMYDSLGQPYKMTTYYVKDNGGEAAAPPALDADGNPIPADPAADGAADAAADAGGADNRWAVYYTVTDASGEKAVDVNLTPEGDGEVASGDANGPLSSSGHQGHYVEFNTDGSVKSVNNGNPIVTEELGAAGAGLEMNGASEAQKLNIKFDEPTQYAAPFEIRRFSEDGATTGYLAKVDIDPKGSIVATYSNGENVTLGRVGMVRVPNEQGLVSKGGTQWVTSQDSGAAIWGEASQGAFGGIKSGTLEQSNIDMTQELVDLITAQRNFQANSRALEVDNQLQQTILQIR</sequence>
<evidence type="ECO:0000259" key="10">
    <source>
        <dbReference type="Pfam" id="PF22692"/>
    </source>
</evidence>
<keyword evidence="12" id="KW-1185">Reference proteome</keyword>
<dbReference type="InterPro" id="IPR020013">
    <property type="entry name" value="Flagellar_FlgE/F/G"/>
</dbReference>
<dbReference type="RefSeq" id="WP_128781852.1">
    <property type="nucleotide sequence ID" value="NZ_RJLM01000001.1"/>
</dbReference>
<dbReference type="InterPro" id="IPR019776">
    <property type="entry name" value="Flagellar_basal_body_rod_CS"/>
</dbReference>
<name>A0A444JU62_9GAMM</name>
<dbReference type="Proteomes" id="UP000287563">
    <property type="component" value="Unassembled WGS sequence"/>
</dbReference>